<dbReference type="InterPro" id="IPR044005">
    <property type="entry name" value="DZR_2"/>
</dbReference>
<dbReference type="InterPro" id="IPR029057">
    <property type="entry name" value="PRTase-like"/>
</dbReference>
<dbReference type="InterPro" id="IPR000836">
    <property type="entry name" value="PRTase_dom"/>
</dbReference>
<evidence type="ECO:0008006" key="6">
    <source>
        <dbReference type="Google" id="ProtNLM"/>
    </source>
</evidence>
<dbReference type="CDD" id="cd06223">
    <property type="entry name" value="PRTases_typeI"/>
    <property type="match status" value="1"/>
</dbReference>
<evidence type="ECO:0000313" key="5">
    <source>
        <dbReference type="Proteomes" id="UP000029585"/>
    </source>
</evidence>
<evidence type="ECO:0000259" key="3">
    <source>
        <dbReference type="Pfam" id="PF18912"/>
    </source>
</evidence>
<name>A0A096D8H0_FLAPL</name>
<dbReference type="EMBL" id="ADLO01000102">
    <property type="protein sequence ID" value="KGF53819.1"/>
    <property type="molecule type" value="Genomic_DNA"/>
</dbReference>
<protein>
    <recommendedName>
        <fullName evidence="6">Phosphoribosyltransferase domain-containing protein</fullName>
    </recommendedName>
</protein>
<keyword evidence="5" id="KW-1185">Reference proteome</keyword>
<reference evidence="4 5" key="1">
    <citation type="submission" date="2011-08" db="EMBL/GenBank/DDBJ databases">
        <title>The Genome Sequence of Clostridium orbiscindens 1_3_50AFAA.</title>
        <authorList>
            <consortium name="The Broad Institute Genome Sequencing Platform"/>
            <person name="Earl A."/>
            <person name="Ward D."/>
            <person name="Feldgarden M."/>
            <person name="Gevers D."/>
            <person name="Daigneault M."/>
            <person name="Strauss J."/>
            <person name="Allen-Vercoe E."/>
            <person name="Young S.K."/>
            <person name="Zeng Q."/>
            <person name="Gargeya S."/>
            <person name="Fitzgerald M."/>
            <person name="Haas B."/>
            <person name="Abouelleil A."/>
            <person name="Alvarado L."/>
            <person name="Arachchi H.M."/>
            <person name="Berlin A."/>
            <person name="Brown A."/>
            <person name="Chapman S.B."/>
            <person name="Chen Z."/>
            <person name="Dunbar C."/>
            <person name="Freedman E."/>
            <person name="Gearin G."/>
            <person name="Gellesch M."/>
            <person name="Goldberg J."/>
            <person name="Griggs A."/>
            <person name="Gujja S."/>
            <person name="Heiman D."/>
            <person name="Howarth C."/>
            <person name="Larson L."/>
            <person name="Lui A."/>
            <person name="MacDonald P.J.P."/>
            <person name="Montmayeur A."/>
            <person name="Murphy C."/>
            <person name="Neiman D."/>
            <person name="Pearson M."/>
            <person name="Priest M."/>
            <person name="Roberts A."/>
            <person name="Saif S."/>
            <person name="Shea T."/>
            <person name="Shenoy N."/>
            <person name="Sisk P."/>
            <person name="Stolte C."/>
            <person name="Sykes S."/>
            <person name="Wortman J."/>
            <person name="Nusbaum C."/>
            <person name="Birren B."/>
        </authorList>
    </citation>
    <scope>NUCLEOTIDE SEQUENCE [LARGE SCALE GENOMIC DNA]</scope>
    <source>
        <strain evidence="4 5">1_3_50AFAA</strain>
    </source>
</reference>
<dbReference type="Pfam" id="PF18912">
    <property type="entry name" value="DZR_2"/>
    <property type="match status" value="1"/>
</dbReference>
<evidence type="ECO:0000313" key="4">
    <source>
        <dbReference type="EMBL" id="KGF53819.1"/>
    </source>
</evidence>
<dbReference type="InterPro" id="IPR051910">
    <property type="entry name" value="ComF/GntX_DNA_util-trans"/>
</dbReference>
<dbReference type="PANTHER" id="PTHR47505:SF1">
    <property type="entry name" value="DNA UTILIZATION PROTEIN YHGH"/>
    <property type="match status" value="1"/>
</dbReference>
<dbReference type="PATRIC" id="fig|742738.3.peg.3459"/>
<dbReference type="PANTHER" id="PTHR47505">
    <property type="entry name" value="DNA UTILIZATION PROTEIN YHGH"/>
    <property type="match status" value="1"/>
</dbReference>
<dbReference type="RefSeq" id="WP_044942760.1">
    <property type="nucleotide sequence ID" value="NZ_KN174166.1"/>
</dbReference>
<feature type="domain" description="Double zinc ribbon" evidence="3">
    <location>
        <begin position="8"/>
        <end position="47"/>
    </location>
</feature>
<gene>
    <name evidence="4" type="ORF">HMPREF9460_03360</name>
</gene>
<accession>A0A096D8H0</accession>
<proteinExistence type="inferred from homology"/>
<evidence type="ECO:0000259" key="2">
    <source>
        <dbReference type="Pfam" id="PF00156"/>
    </source>
</evidence>
<dbReference type="HOGENOM" id="CLU_054549_0_0_9"/>
<organism evidence="4 5">
    <name type="scientific">Flavonifractor plautii 1_3_50AFAA</name>
    <dbReference type="NCBI Taxonomy" id="742738"/>
    <lineage>
        <taxon>Bacteria</taxon>
        <taxon>Bacillati</taxon>
        <taxon>Bacillota</taxon>
        <taxon>Clostridia</taxon>
        <taxon>Eubacteriales</taxon>
        <taxon>Oscillospiraceae</taxon>
        <taxon>Flavonifractor</taxon>
    </lineage>
</organism>
<dbReference type="Gene3D" id="3.40.50.2020">
    <property type="match status" value="1"/>
</dbReference>
<dbReference type="eggNOG" id="COG1040">
    <property type="taxonomic scope" value="Bacteria"/>
</dbReference>
<dbReference type="Proteomes" id="UP000029585">
    <property type="component" value="Unassembled WGS sequence"/>
</dbReference>
<evidence type="ECO:0000256" key="1">
    <source>
        <dbReference type="ARBA" id="ARBA00008007"/>
    </source>
</evidence>
<dbReference type="Pfam" id="PF00156">
    <property type="entry name" value="Pribosyltran"/>
    <property type="match status" value="1"/>
</dbReference>
<comment type="similarity">
    <text evidence="1">Belongs to the ComF/GntX family.</text>
</comment>
<feature type="domain" description="Phosphoribosyltransferase" evidence="2">
    <location>
        <begin position="123"/>
        <end position="217"/>
    </location>
</feature>
<dbReference type="AlphaFoldDB" id="A0A096D8H0"/>
<dbReference type="SUPFAM" id="SSF53271">
    <property type="entry name" value="PRTase-like"/>
    <property type="match status" value="1"/>
</dbReference>
<comment type="caution">
    <text evidence="4">The sequence shown here is derived from an EMBL/GenBank/DDBJ whole genome shotgun (WGS) entry which is preliminary data.</text>
</comment>
<sequence length="219" mass="24185">MSGPVGVLLDLLFPPKCVFCGRLLTSGERDFCARCQRELPWLAGPEAEQTGEFFTLCASPLAYRDQVRDSIRRYKFKGRQGYHKAYGRLVAQCVHDHLDGRWDLITWVPLSDQRRRERGYDQAFLLASAAALELGEVAVETLRKGRNTEAQSGLDGDAARRANVLGAYTAVDAELVEGKRVLLIDDVITTGATISECARILRTVGAREVVCATLARARG</sequence>